<dbReference type="PATRIC" id="fig|626887.3.peg.126"/>
<sequence>MVTAFRDLKKSREGLSLAAVLREVNPALGRNYRNHHITRMERGERAPDQVFHNYMLRYVLEAELGGYGLTKDQIEAIYERTRLAEKPGD</sequence>
<organism evidence="1 2">
    <name type="scientific">Marinobacter nanhaiticus D15-8W</name>
    <dbReference type="NCBI Taxonomy" id="626887"/>
    <lineage>
        <taxon>Bacteria</taxon>
        <taxon>Pseudomonadati</taxon>
        <taxon>Pseudomonadota</taxon>
        <taxon>Gammaproteobacteria</taxon>
        <taxon>Pseudomonadales</taxon>
        <taxon>Marinobacteraceae</taxon>
        <taxon>Marinobacter</taxon>
    </lineage>
</organism>
<dbReference type="EMBL" id="APLQ01000005">
    <property type="protein sequence ID" value="ENO17134.2"/>
    <property type="molecule type" value="Genomic_DNA"/>
</dbReference>
<evidence type="ECO:0000313" key="1">
    <source>
        <dbReference type="EMBL" id="ENO17134.2"/>
    </source>
</evidence>
<protein>
    <submittedName>
        <fullName evidence="1">Uncharacterized protein</fullName>
    </submittedName>
</protein>
<dbReference type="HOGENOM" id="CLU_2330453_0_0_6"/>
<dbReference type="Proteomes" id="UP000013165">
    <property type="component" value="Unassembled WGS sequence"/>
</dbReference>
<proteinExistence type="predicted"/>
<reference evidence="1 2" key="1">
    <citation type="journal article" date="2013" name="Genome Announc.">
        <title>Genome Sequence of the Polycyclic Aromatic Hydrocarbon-Degrading Bacterium Strain Marinobacter nanhaiticus D15-8WT.</title>
        <authorList>
            <person name="Cui Z."/>
            <person name="Gao W."/>
            <person name="Li Q."/>
            <person name="Xu G."/>
            <person name="Zheng L."/>
        </authorList>
    </citation>
    <scope>NUCLEOTIDE SEQUENCE [LARGE SCALE GENOMIC DNA]</scope>
    <source>
        <strain evidence="1 2">D15-8W</strain>
    </source>
</reference>
<name>N6WA72_9GAMM</name>
<keyword evidence="2" id="KW-1185">Reference proteome</keyword>
<evidence type="ECO:0000313" key="2">
    <source>
        <dbReference type="Proteomes" id="UP000013165"/>
    </source>
</evidence>
<gene>
    <name evidence="1" type="ORF">J057_00674</name>
</gene>
<accession>N6WA72</accession>
<comment type="caution">
    <text evidence="1">The sequence shown here is derived from an EMBL/GenBank/DDBJ whole genome shotgun (WGS) entry which is preliminary data.</text>
</comment>
<dbReference type="STRING" id="626887.J057_00674"/>
<dbReference type="AlphaFoldDB" id="N6WA72"/>